<evidence type="ECO:0000256" key="4">
    <source>
        <dbReference type="ARBA" id="ARBA00012093"/>
    </source>
</evidence>
<keyword evidence="5" id="KW-0312">Gluconeogenesis</keyword>
<dbReference type="PANTHER" id="PTHR30182">
    <property type="entry name" value="L-SERINE DEHYDRATASE"/>
    <property type="match status" value="1"/>
</dbReference>
<evidence type="ECO:0000313" key="13">
    <source>
        <dbReference type="EMBL" id="TWT58266.1"/>
    </source>
</evidence>
<evidence type="ECO:0000256" key="7">
    <source>
        <dbReference type="ARBA" id="ARBA00022723"/>
    </source>
</evidence>
<name>A0A5C5X5G4_9PLAN</name>
<keyword evidence="14" id="KW-1185">Reference proteome</keyword>
<feature type="domain" description="Serine dehydratase-like alpha subunit" evidence="12">
    <location>
        <begin position="250"/>
        <end position="508"/>
    </location>
</feature>
<dbReference type="EC" id="4.3.1.17" evidence="4"/>
<evidence type="ECO:0000256" key="6">
    <source>
        <dbReference type="ARBA" id="ARBA00022485"/>
    </source>
</evidence>
<evidence type="ECO:0000256" key="9">
    <source>
        <dbReference type="ARBA" id="ARBA00023014"/>
    </source>
</evidence>
<comment type="pathway">
    <text evidence="2">Carbohydrate biosynthesis; gluconeogenesis.</text>
</comment>
<evidence type="ECO:0000256" key="2">
    <source>
        <dbReference type="ARBA" id="ARBA00004742"/>
    </source>
</evidence>
<keyword evidence="8" id="KW-0408">Iron</keyword>
<keyword evidence="9" id="KW-0411">Iron-sulfur</keyword>
<organism evidence="13 14">
    <name type="scientific">Thalassoglobus neptunius</name>
    <dbReference type="NCBI Taxonomy" id="1938619"/>
    <lineage>
        <taxon>Bacteria</taxon>
        <taxon>Pseudomonadati</taxon>
        <taxon>Planctomycetota</taxon>
        <taxon>Planctomycetia</taxon>
        <taxon>Planctomycetales</taxon>
        <taxon>Planctomycetaceae</taxon>
        <taxon>Thalassoglobus</taxon>
    </lineage>
</organism>
<keyword evidence="10 13" id="KW-0456">Lyase</keyword>
<dbReference type="AlphaFoldDB" id="A0A5C5X5G4"/>
<evidence type="ECO:0000313" key="14">
    <source>
        <dbReference type="Proteomes" id="UP000317243"/>
    </source>
</evidence>
<dbReference type="InterPro" id="IPR005130">
    <property type="entry name" value="Ser_deHydtase-like_asu"/>
</dbReference>
<comment type="similarity">
    <text evidence="3">Belongs to the iron-sulfur dependent L-serine dehydratase family.</text>
</comment>
<evidence type="ECO:0000256" key="1">
    <source>
        <dbReference type="ARBA" id="ARBA00001966"/>
    </source>
</evidence>
<sequence>MTCIMKTISILNHVLGPVMRGPSSSHTAGAYHVGCMARSILGAVPASAVLAFDPSGSYCVTYVPQGADRGFAMGLMGKDLTDELFHASLAEAVAVGMDLRFEVRPLELADHPNTVEMQLTGADGRRVQIVARSVGGGEVEITHIDQIPVLFNGAAWETLVETSSEKKTEVLELLKEKTGDVEELDHDPGNGAVRFQMRSHESLGPEMREALEKLAPEIRIWESAPVYFPQQGAPIYTSAAEMVQLCEERHVSLGQLALEYESQLLGLTPDEVISESLRRYSIMVQSVERGLALDFTGLQLLPACAGAIFAAESEGNLSVRSLHTRAAARAMAVMHVDGAMGVVCAAPTGGSAGVIPGALLTLAEERNLSDEQIAKAFLTAGAIGSILAIRATFAAEVAGCQVEIGASGAMAAAAIVDAVGGSARQACDAAAISFQNTMGTVCDLLHGMVEIPCHTRNGTAAASAFVNADLVLGGYPNPIPLDETIDAVYAVGLAMPSELRCTSKGGLAVTPSALALLDSCCGSGCSSCGQ</sequence>
<evidence type="ECO:0000256" key="3">
    <source>
        <dbReference type="ARBA" id="ARBA00008636"/>
    </source>
</evidence>
<accession>A0A5C5X5G4</accession>
<protein>
    <recommendedName>
        <fullName evidence="4">L-serine ammonia-lyase</fullName>
        <ecNumber evidence="4">4.3.1.17</ecNumber>
    </recommendedName>
</protein>
<dbReference type="Proteomes" id="UP000317243">
    <property type="component" value="Unassembled WGS sequence"/>
</dbReference>
<keyword evidence="6" id="KW-0004">4Fe-4S</keyword>
<gene>
    <name evidence="13" type="primary">sdhA</name>
    <name evidence="13" type="ORF">KOR42_16390</name>
</gene>
<evidence type="ECO:0000256" key="5">
    <source>
        <dbReference type="ARBA" id="ARBA00022432"/>
    </source>
</evidence>
<dbReference type="InterPro" id="IPR051318">
    <property type="entry name" value="Fe-S_L-Ser"/>
</dbReference>
<evidence type="ECO:0000259" key="12">
    <source>
        <dbReference type="Pfam" id="PF03313"/>
    </source>
</evidence>
<dbReference type="GO" id="GO:0006094">
    <property type="term" value="P:gluconeogenesis"/>
    <property type="evidence" value="ECO:0007669"/>
    <property type="project" value="UniProtKB-KW"/>
</dbReference>
<dbReference type="Pfam" id="PF03313">
    <property type="entry name" value="SDH_alpha"/>
    <property type="match status" value="1"/>
</dbReference>
<comment type="catalytic activity">
    <reaction evidence="11">
        <text>L-serine = pyruvate + NH4(+)</text>
        <dbReference type="Rhea" id="RHEA:19169"/>
        <dbReference type="ChEBI" id="CHEBI:15361"/>
        <dbReference type="ChEBI" id="CHEBI:28938"/>
        <dbReference type="ChEBI" id="CHEBI:33384"/>
        <dbReference type="EC" id="4.3.1.17"/>
    </reaction>
</comment>
<dbReference type="SUPFAM" id="SSF143548">
    <property type="entry name" value="Serine metabolism enzymes domain"/>
    <property type="match status" value="1"/>
</dbReference>
<dbReference type="EMBL" id="SIHI01000001">
    <property type="protein sequence ID" value="TWT58266.1"/>
    <property type="molecule type" value="Genomic_DNA"/>
</dbReference>
<keyword evidence="7" id="KW-0479">Metal-binding</keyword>
<dbReference type="GO" id="GO:0003941">
    <property type="term" value="F:L-serine ammonia-lyase activity"/>
    <property type="evidence" value="ECO:0007669"/>
    <property type="project" value="UniProtKB-EC"/>
</dbReference>
<evidence type="ECO:0000256" key="10">
    <source>
        <dbReference type="ARBA" id="ARBA00023239"/>
    </source>
</evidence>
<proteinExistence type="inferred from homology"/>
<dbReference type="GO" id="GO:0051539">
    <property type="term" value="F:4 iron, 4 sulfur cluster binding"/>
    <property type="evidence" value="ECO:0007669"/>
    <property type="project" value="UniProtKB-KW"/>
</dbReference>
<reference evidence="13 14" key="1">
    <citation type="submission" date="2019-02" db="EMBL/GenBank/DDBJ databases">
        <title>Deep-cultivation of Planctomycetes and their phenomic and genomic characterization uncovers novel biology.</title>
        <authorList>
            <person name="Wiegand S."/>
            <person name="Jogler M."/>
            <person name="Boedeker C."/>
            <person name="Pinto D."/>
            <person name="Vollmers J."/>
            <person name="Rivas-Marin E."/>
            <person name="Kohn T."/>
            <person name="Peeters S.H."/>
            <person name="Heuer A."/>
            <person name="Rast P."/>
            <person name="Oberbeckmann S."/>
            <person name="Bunk B."/>
            <person name="Jeske O."/>
            <person name="Meyerdierks A."/>
            <person name="Storesund J.E."/>
            <person name="Kallscheuer N."/>
            <person name="Luecker S."/>
            <person name="Lage O.M."/>
            <person name="Pohl T."/>
            <person name="Merkel B.J."/>
            <person name="Hornburger P."/>
            <person name="Mueller R.-W."/>
            <person name="Bruemmer F."/>
            <person name="Labrenz M."/>
            <person name="Spormann A.M."/>
            <person name="Op Den Camp H."/>
            <person name="Overmann J."/>
            <person name="Amann R."/>
            <person name="Jetten M.S.M."/>
            <person name="Mascher T."/>
            <person name="Medema M.H."/>
            <person name="Devos D.P."/>
            <person name="Kaster A.-K."/>
            <person name="Ovreas L."/>
            <person name="Rohde M."/>
            <person name="Galperin M.Y."/>
            <person name="Jogler C."/>
        </authorList>
    </citation>
    <scope>NUCLEOTIDE SEQUENCE [LARGE SCALE GENOMIC DNA]</scope>
    <source>
        <strain evidence="13 14">KOR42</strain>
    </source>
</reference>
<comment type="caution">
    <text evidence="13">The sequence shown here is derived from an EMBL/GenBank/DDBJ whole genome shotgun (WGS) entry which is preliminary data.</text>
</comment>
<dbReference type="Gene3D" id="3.30.1330.90">
    <property type="entry name" value="D-3-phosphoglycerate dehydrogenase, domain 3"/>
    <property type="match status" value="1"/>
</dbReference>
<evidence type="ECO:0000256" key="8">
    <source>
        <dbReference type="ARBA" id="ARBA00023004"/>
    </source>
</evidence>
<dbReference type="InterPro" id="IPR029009">
    <property type="entry name" value="ASB_dom_sf"/>
</dbReference>
<comment type="cofactor">
    <cofactor evidence="1">
        <name>[4Fe-4S] cluster</name>
        <dbReference type="ChEBI" id="CHEBI:49883"/>
    </cofactor>
</comment>
<dbReference type="GO" id="GO:0046872">
    <property type="term" value="F:metal ion binding"/>
    <property type="evidence" value="ECO:0007669"/>
    <property type="project" value="UniProtKB-KW"/>
</dbReference>
<evidence type="ECO:0000256" key="11">
    <source>
        <dbReference type="ARBA" id="ARBA00049406"/>
    </source>
</evidence>
<dbReference type="PANTHER" id="PTHR30182:SF1">
    <property type="entry name" value="L-SERINE DEHYDRATASE 1"/>
    <property type="match status" value="1"/>
</dbReference>